<dbReference type="Proteomes" id="UP000639606">
    <property type="component" value="Unassembled WGS sequence"/>
</dbReference>
<evidence type="ECO:0000256" key="2">
    <source>
        <dbReference type="SAM" id="MobiDB-lite"/>
    </source>
</evidence>
<accession>A0A918ATK2</accession>
<reference evidence="4" key="2">
    <citation type="submission" date="2020-09" db="EMBL/GenBank/DDBJ databases">
        <authorList>
            <person name="Sun Q."/>
            <person name="Ohkuma M."/>
        </authorList>
    </citation>
    <scope>NUCLEOTIDE SEQUENCE</scope>
    <source>
        <strain evidence="4">JCM 3313</strain>
    </source>
</reference>
<comment type="caution">
    <text evidence="4">The sequence shown here is derived from an EMBL/GenBank/DDBJ whole genome shotgun (WGS) entry which is preliminary data.</text>
</comment>
<organism evidence="4 5">
    <name type="scientific">Saccharothrix coeruleofusca</name>
    <dbReference type="NCBI Taxonomy" id="33919"/>
    <lineage>
        <taxon>Bacteria</taxon>
        <taxon>Bacillati</taxon>
        <taxon>Actinomycetota</taxon>
        <taxon>Actinomycetes</taxon>
        <taxon>Pseudonocardiales</taxon>
        <taxon>Pseudonocardiaceae</taxon>
        <taxon>Saccharothrix</taxon>
    </lineage>
</organism>
<dbReference type="GO" id="GO:0005829">
    <property type="term" value="C:cytosol"/>
    <property type="evidence" value="ECO:0007669"/>
    <property type="project" value="TreeGrafter"/>
</dbReference>
<dbReference type="Gene3D" id="1.25.40.10">
    <property type="entry name" value="Tetratricopeptide repeat domain"/>
    <property type="match status" value="1"/>
</dbReference>
<dbReference type="Gene3D" id="1.10.260.40">
    <property type="entry name" value="lambda repressor-like DNA-binding domains"/>
    <property type="match status" value="1"/>
</dbReference>
<dbReference type="EMBL" id="BMRG01000023">
    <property type="protein sequence ID" value="GGP82612.1"/>
    <property type="molecule type" value="Genomic_DNA"/>
</dbReference>
<dbReference type="SUPFAM" id="SSF47413">
    <property type="entry name" value="lambda repressor-like DNA-binding domains"/>
    <property type="match status" value="1"/>
</dbReference>
<dbReference type="InterPro" id="IPR010982">
    <property type="entry name" value="Lambda_DNA-bd_dom_sf"/>
</dbReference>
<name>A0A918ATK2_9PSEU</name>
<dbReference type="PANTHER" id="PTHR46797">
    <property type="entry name" value="HTH-TYPE TRANSCRIPTIONAL REGULATOR"/>
    <property type="match status" value="1"/>
</dbReference>
<gene>
    <name evidence="4" type="ORF">GCM10010185_65810</name>
</gene>
<feature type="region of interest" description="Disordered" evidence="2">
    <location>
        <begin position="28"/>
        <end position="47"/>
    </location>
</feature>
<reference evidence="4" key="1">
    <citation type="journal article" date="2014" name="Int. J. Syst. Evol. Microbiol.">
        <title>Complete genome sequence of Corynebacterium casei LMG S-19264T (=DSM 44701T), isolated from a smear-ripened cheese.</title>
        <authorList>
            <consortium name="US DOE Joint Genome Institute (JGI-PGF)"/>
            <person name="Walter F."/>
            <person name="Albersmeier A."/>
            <person name="Kalinowski J."/>
            <person name="Ruckert C."/>
        </authorList>
    </citation>
    <scope>NUCLEOTIDE SEQUENCE</scope>
    <source>
        <strain evidence="4">JCM 3313</strain>
    </source>
</reference>
<dbReference type="SUPFAM" id="SSF48452">
    <property type="entry name" value="TPR-like"/>
    <property type="match status" value="1"/>
</dbReference>
<dbReference type="CDD" id="cd00093">
    <property type="entry name" value="HTH_XRE"/>
    <property type="match status" value="1"/>
</dbReference>
<dbReference type="GO" id="GO:0003677">
    <property type="term" value="F:DNA binding"/>
    <property type="evidence" value="ECO:0007669"/>
    <property type="project" value="UniProtKB-KW"/>
</dbReference>
<dbReference type="AlphaFoldDB" id="A0A918ATK2"/>
<dbReference type="PANTHER" id="PTHR46797:SF1">
    <property type="entry name" value="METHYLPHOSPHONATE SYNTHASE"/>
    <property type="match status" value="1"/>
</dbReference>
<evidence type="ECO:0000313" key="5">
    <source>
        <dbReference type="Proteomes" id="UP000639606"/>
    </source>
</evidence>
<dbReference type="Pfam" id="PF13560">
    <property type="entry name" value="HTH_31"/>
    <property type="match status" value="1"/>
</dbReference>
<feature type="domain" description="HTH cro/C1-type" evidence="3">
    <location>
        <begin position="52"/>
        <end position="105"/>
    </location>
</feature>
<keyword evidence="5" id="KW-1185">Reference proteome</keyword>
<evidence type="ECO:0000313" key="4">
    <source>
        <dbReference type="EMBL" id="GGP82612.1"/>
    </source>
</evidence>
<keyword evidence="1" id="KW-0238">DNA-binding</keyword>
<proteinExistence type="predicted"/>
<evidence type="ECO:0000259" key="3">
    <source>
        <dbReference type="PROSITE" id="PS50943"/>
    </source>
</evidence>
<dbReference type="InterPro" id="IPR001387">
    <property type="entry name" value="Cro/C1-type_HTH"/>
</dbReference>
<dbReference type="PROSITE" id="PS50943">
    <property type="entry name" value="HTH_CROC1"/>
    <property type="match status" value="1"/>
</dbReference>
<dbReference type="InterPro" id="IPR050807">
    <property type="entry name" value="TransReg_Diox_bact_type"/>
</dbReference>
<dbReference type="GO" id="GO:0003700">
    <property type="term" value="F:DNA-binding transcription factor activity"/>
    <property type="evidence" value="ECO:0007669"/>
    <property type="project" value="TreeGrafter"/>
</dbReference>
<dbReference type="InterPro" id="IPR011990">
    <property type="entry name" value="TPR-like_helical_dom_sf"/>
</dbReference>
<evidence type="ECO:0000256" key="1">
    <source>
        <dbReference type="ARBA" id="ARBA00023125"/>
    </source>
</evidence>
<dbReference type="SMART" id="SM00530">
    <property type="entry name" value="HTH_XRE"/>
    <property type="match status" value="1"/>
</dbReference>
<protein>
    <recommendedName>
        <fullName evidence="3">HTH cro/C1-type domain-containing protein</fullName>
    </recommendedName>
</protein>
<sequence length="448" mass="48151">MAAAHAPWILSTGTWDTGRLVRVLRNDAEAPKGGNKSDAGSGAVGSPFGSRLRAVRQRRGLAQKDLAGPGVSMSYVSRLESGDRLPSPSVIARLAEVLQVDPRELTGETRSASTEQAALRWCEVALAYREGEPRRAVELLDAIEPKEDPPLFAWSVRWLRAVLIMCVSDPAEALAALDELRAGWSPGPAVDVVVEVQRAQVLWELGLSAEAVRAARTAVELSESTDIADRWRVRLRALVALCCHAARSGRAAEAEQALEQLDEALEVAGGGRLAISAWWARAAVTERLGDSARAHASITKALELLDQQDCGGLLRSQVLLTAAAIGLRLPEPDTGGAERALERVRAVSGNRWPRIAARAEAVRAELALHRRQPELCWSAADAALATGALELEDQLRCHLLRVQAVDLAGDRDRLAAAKQALRAALESVRPAAVDPALWRDIARVALRG</sequence>